<evidence type="ECO:0000256" key="1">
    <source>
        <dbReference type="SAM" id="MobiDB-lite"/>
    </source>
</evidence>
<dbReference type="EMBL" id="JAIFTL010000276">
    <property type="protein sequence ID" value="KAG9320591.1"/>
    <property type="molecule type" value="Genomic_DNA"/>
</dbReference>
<proteinExistence type="predicted"/>
<feature type="compositionally biased region" description="Low complexity" evidence="1">
    <location>
        <begin position="29"/>
        <end position="38"/>
    </location>
</feature>
<organism evidence="2 3">
    <name type="scientific">Mortierella alpina</name>
    <name type="common">Oleaginous fungus</name>
    <name type="synonym">Mortierella renispora</name>
    <dbReference type="NCBI Taxonomy" id="64518"/>
    <lineage>
        <taxon>Eukaryota</taxon>
        <taxon>Fungi</taxon>
        <taxon>Fungi incertae sedis</taxon>
        <taxon>Mucoromycota</taxon>
        <taxon>Mortierellomycotina</taxon>
        <taxon>Mortierellomycetes</taxon>
        <taxon>Mortierellales</taxon>
        <taxon>Mortierellaceae</taxon>
        <taxon>Mortierella</taxon>
    </lineage>
</organism>
<dbReference type="Proteomes" id="UP000717515">
    <property type="component" value="Unassembled WGS sequence"/>
</dbReference>
<evidence type="ECO:0000313" key="3">
    <source>
        <dbReference type="Proteomes" id="UP000717515"/>
    </source>
</evidence>
<accession>A0A9P8A161</accession>
<evidence type="ECO:0000313" key="2">
    <source>
        <dbReference type="EMBL" id="KAG9320591.1"/>
    </source>
</evidence>
<protein>
    <submittedName>
        <fullName evidence="2">Uncharacterized protein</fullName>
    </submittedName>
</protein>
<gene>
    <name evidence="2" type="ORF">KVV02_006931</name>
</gene>
<feature type="region of interest" description="Disordered" evidence="1">
    <location>
        <begin position="291"/>
        <end position="317"/>
    </location>
</feature>
<feature type="region of interest" description="Disordered" evidence="1">
    <location>
        <begin position="1"/>
        <end position="53"/>
    </location>
</feature>
<name>A0A9P8A161_MORAP</name>
<sequence length="430" mass="48764">MGSHHLTENTSLLILPLRGRPTPSPSPPCSVMSPTSPVLSSAPPSPGTSQSEVLVPTATHAVSAEEQLQSSVNLHQQHQQQIRAQLARPEHPLHLPSSDAIQKHQHQLATQLEYYRQLQIMHCQRLRDIELLQLQHQQGRTAQRQHQTLHSVKRFHLAQRMLEAQTLHHARQIQRIQYLQKISTLQKLPLPSPTTTRGTTEQLASEMNETDLARLEIDPNTIHIPTRTAAPPRLDLQQILGGPVTPATPPLQHAQGRPSVPELAKIVLPSLVHIRRQRQQRLKYQARLRQSAAASATTRVANQTTAAELNRRRVQSGEASGVPTVDCAIKETLLARHERAVVWTSSTTSIVPRPKADLQYKRQLRHSMALQQHMIQEHTHRYRIFQAFCLLQRAREAQALDELQSHKRRQLQTQAWVEALRHSKELEIPQ</sequence>
<dbReference type="AlphaFoldDB" id="A0A9P8A161"/>
<reference evidence="2" key="1">
    <citation type="submission" date="2021-07" db="EMBL/GenBank/DDBJ databases">
        <title>Draft genome of Mortierella alpina, strain LL118, isolated from an aspen leaf litter sample.</title>
        <authorList>
            <person name="Yang S."/>
            <person name="Vinatzer B.A."/>
        </authorList>
    </citation>
    <scope>NUCLEOTIDE SEQUENCE</scope>
    <source>
        <strain evidence="2">LL118</strain>
    </source>
</reference>
<comment type="caution">
    <text evidence="2">The sequence shown here is derived from an EMBL/GenBank/DDBJ whole genome shotgun (WGS) entry which is preliminary data.</text>
</comment>
<feature type="compositionally biased region" description="Low complexity" evidence="1">
    <location>
        <begin position="291"/>
        <end position="301"/>
    </location>
</feature>